<dbReference type="SUPFAM" id="SSF56281">
    <property type="entry name" value="Metallo-hydrolase/oxidoreductase"/>
    <property type="match status" value="1"/>
</dbReference>
<dbReference type="SMART" id="SM00849">
    <property type="entry name" value="Lactamase_B"/>
    <property type="match status" value="1"/>
</dbReference>
<dbReference type="Gene3D" id="3.60.15.10">
    <property type="entry name" value="Ribonuclease Z/Hydroxyacylglutathione hydrolase-like"/>
    <property type="match status" value="1"/>
</dbReference>
<organism evidence="2 3">
    <name type="scientific">Candidatus Abyssobacteria bacterium SURF_17</name>
    <dbReference type="NCBI Taxonomy" id="2093361"/>
    <lineage>
        <taxon>Bacteria</taxon>
        <taxon>Pseudomonadati</taxon>
        <taxon>Candidatus Hydrogenedentota</taxon>
        <taxon>Candidatus Abyssobacteria</taxon>
    </lineage>
</organism>
<dbReference type="Pfam" id="PF00753">
    <property type="entry name" value="Lactamase_B"/>
    <property type="match status" value="1"/>
</dbReference>
<dbReference type="InterPro" id="IPR001279">
    <property type="entry name" value="Metallo-B-lactamas"/>
</dbReference>
<feature type="domain" description="Metallo-beta-lactamase" evidence="1">
    <location>
        <begin position="24"/>
        <end position="231"/>
    </location>
</feature>
<dbReference type="AlphaFoldDB" id="A0A419ETM4"/>
<accession>A0A419ETM4</accession>
<protein>
    <submittedName>
        <fullName evidence="2">MBL fold metallo-hydrolase</fullName>
    </submittedName>
</protein>
<dbReference type="PANTHER" id="PTHR23131">
    <property type="entry name" value="ENDORIBONUCLEASE LACTB2"/>
    <property type="match status" value="1"/>
</dbReference>
<dbReference type="Proteomes" id="UP000285961">
    <property type="component" value="Unassembled WGS sequence"/>
</dbReference>
<evidence type="ECO:0000259" key="1">
    <source>
        <dbReference type="SMART" id="SM00849"/>
    </source>
</evidence>
<dbReference type="InterPro" id="IPR036866">
    <property type="entry name" value="RibonucZ/Hydroxyglut_hydro"/>
</dbReference>
<dbReference type="PANTHER" id="PTHR23131:SF0">
    <property type="entry name" value="ENDORIBONUCLEASE LACTB2"/>
    <property type="match status" value="1"/>
</dbReference>
<reference evidence="2 3" key="1">
    <citation type="journal article" date="2017" name="ISME J.">
        <title>Energy and carbon metabolisms in a deep terrestrial subsurface fluid microbial community.</title>
        <authorList>
            <person name="Momper L."/>
            <person name="Jungbluth S.P."/>
            <person name="Lee M.D."/>
            <person name="Amend J.P."/>
        </authorList>
    </citation>
    <scope>NUCLEOTIDE SEQUENCE [LARGE SCALE GENOMIC DNA]</scope>
    <source>
        <strain evidence="2">SURF_17</strain>
    </source>
</reference>
<evidence type="ECO:0000313" key="2">
    <source>
        <dbReference type="EMBL" id="RJP67324.1"/>
    </source>
</evidence>
<dbReference type="InterPro" id="IPR050662">
    <property type="entry name" value="Sec-metab_biosynth-thioest"/>
</dbReference>
<sequence length="321" mass="35515">MKIADKVYFYKGREEEKLARGAGSCNVMVLKTSQQVMFDSGLIVGGAFDDLMRVSAADGLDLSRTRAVLHTHSHWDHITGDCIVQAKYGAAVYAHAWEKPIIESQEAGFRSLFSDIGEFYGEVFGFPAFVYRVILRYAGGTYAGLRVNEIVNDGDEMDFGLRVIACHTPGHSPGHMGYYLPEEKVFIGGDLIDLETGTGADLNNPHSSYADGLASLQKVRALDIETYLPAHGQPVRGKQNVQNLLDRMIANTHGYLDGVNQFLAQREGTLTEIFNAVMPGIPFTLKAMKMMQILTTLKYLREQGKVTLRNEDGKLVWSAAR</sequence>
<dbReference type="EMBL" id="QZKI01000106">
    <property type="protein sequence ID" value="RJP67324.1"/>
    <property type="molecule type" value="Genomic_DNA"/>
</dbReference>
<evidence type="ECO:0000313" key="3">
    <source>
        <dbReference type="Proteomes" id="UP000285961"/>
    </source>
</evidence>
<gene>
    <name evidence="2" type="ORF">C4532_14895</name>
</gene>
<proteinExistence type="predicted"/>
<comment type="caution">
    <text evidence="2">The sequence shown here is derived from an EMBL/GenBank/DDBJ whole genome shotgun (WGS) entry which is preliminary data.</text>
</comment>
<name>A0A419ETM4_9BACT</name>
<keyword evidence="2" id="KW-0378">Hydrolase</keyword>
<dbReference type="GO" id="GO:0016787">
    <property type="term" value="F:hydrolase activity"/>
    <property type="evidence" value="ECO:0007669"/>
    <property type="project" value="UniProtKB-KW"/>
</dbReference>